<keyword evidence="2" id="KW-1185">Reference proteome</keyword>
<reference evidence="2" key="1">
    <citation type="submission" date="2018-05" db="EMBL/GenBank/DDBJ databases">
        <authorList>
            <person name="Feng T."/>
        </authorList>
    </citation>
    <scope>NUCLEOTIDE SEQUENCE [LARGE SCALE GENOMIC DNA]</scope>
    <source>
        <strain evidence="2">S27</strain>
    </source>
</reference>
<dbReference type="AlphaFoldDB" id="A0A370N6C7"/>
<dbReference type="EMBL" id="QHKS01000012">
    <property type="protein sequence ID" value="RDK01038.1"/>
    <property type="molecule type" value="Genomic_DNA"/>
</dbReference>
<dbReference type="RefSeq" id="WP_115102831.1">
    <property type="nucleotide sequence ID" value="NZ_QHKS01000012.1"/>
</dbReference>
<dbReference type="Proteomes" id="UP000254875">
    <property type="component" value="Unassembled WGS sequence"/>
</dbReference>
<organism evidence="1 2">
    <name type="scientific">Paraburkholderia lacunae</name>
    <dbReference type="NCBI Taxonomy" id="2211104"/>
    <lineage>
        <taxon>Bacteria</taxon>
        <taxon>Pseudomonadati</taxon>
        <taxon>Pseudomonadota</taxon>
        <taxon>Betaproteobacteria</taxon>
        <taxon>Burkholderiales</taxon>
        <taxon>Burkholderiaceae</taxon>
        <taxon>Paraburkholderia</taxon>
    </lineage>
</organism>
<dbReference type="OrthoDB" id="9010329at2"/>
<comment type="caution">
    <text evidence="1">The sequence shown here is derived from an EMBL/GenBank/DDBJ whole genome shotgun (WGS) entry which is preliminary data.</text>
</comment>
<evidence type="ECO:0000313" key="2">
    <source>
        <dbReference type="Proteomes" id="UP000254875"/>
    </source>
</evidence>
<name>A0A370N6C7_9BURK</name>
<sequence length="90" mass="9681">MSIPTALYRGYELRAYSHQVFPPYSNPFAKGPRRFSSIVRIVTIPSSGKDARLYSTVFGAASPASAGDALELAMQFGKDIVDGKVQAAVL</sequence>
<protein>
    <submittedName>
        <fullName evidence="1">Uncharacterized protein</fullName>
    </submittedName>
</protein>
<gene>
    <name evidence="1" type="ORF">DLM46_19710</name>
</gene>
<evidence type="ECO:0000313" key="1">
    <source>
        <dbReference type="EMBL" id="RDK01038.1"/>
    </source>
</evidence>
<accession>A0A370N6C7</accession>
<proteinExistence type="predicted"/>